<feature type="region of interest" description="Disordered" evidence="1">
    <location>
        <begin position="38"/>
        <end position="57"/>
    </location>
</feature>
<feature type="domain" description="Myb-like" evidence="2">
    <location>
        <begin position="554"/>
        <end position="615"/>
    </location>
</feature>
<dbReference type="SMART" id="SM00717">
    <property type="entry name" value="SANT"/>
    <property type="match status" value="4"/>
</dbReference>
<name>A0A0N4VVG7_HAEPC</name>
<feature type="compositionally biased region" description="Polar residues" evidence="1">
    <location>
        <begin position="348"/>
        <end position="357"/>
    </location>
</feature>
<organism evidence="5">
    <name type="scientific">Haemonchus placei</name>
    <name type="common">Barber's pole worm</name>
    <dbReference type="NCBI Taxonomy" id="6290"/>
    <lineage>
        <taxon>Eukaryota</taxon>
        <taxon>Metazoa</taxon>
        <taxon>Ecdysozoa</taxon>
        <taxon>Nematoda</taxon>
        <taxon>Chromadorea</taxon>
        <taxon>Rhabditida</taxon>
        <taxon>Rhabditina</taxon>
        <taxon>Rhabditomorpha</taxon>
        <taxon>Strongyloidea</taxon>
        <taxon>Trichostrongylidae</taxon>
        <taxon>Haemonchus</taxon>
    </lineage>
</organism>
<feature type="compositionally biased region" description="Polar residues" evidence="1">
    <location>
        <begin position="668"/>
        <end position="693"/>
    </location>
</feature>
<feature type="region of interest" description="Disordered" evidence="1">
    <location>
        <begin position="455"/>
        <end position="494"/>
    </location>
</feature>
<evidence type="ECO:0000256" key="1">
    <source>
        <dbReference type="SAM" id="MobiDB-lite"/>
    </source>
</evidence>
<reference evidence="3 4" key="2">
    <citation type="submission" date="2018-11" db="EMBL/GenBank/DDBJ databases">
        <authorList>
            <consortium name="Pathogen Informatics"/>
        </authorList>
    </citation>
    <scope>NUCLEOTIDE SEQUENCE [LARGE SCALE GENOMIC DNA]</scope>
    <source>
        <strain evidence="3 4">MHpl1</strain>
    </source>
</reference>
<feature type="compositionally biased region" description="Polar residues" evidence="1">
    <location>
        <begin position="540"/>
        <end position="549"/>
    </location>
</feature>
<evidence type="ECO:0000313" key="3">
    <source>
        <dbReference type="EMBL" id="VDO08776.1"/>
    </source>
</evidence>
<feature type="region of interest" description="Disordered" evidence="1">
    <location>
        <begin position="631"/>
        <end position="702"/>
    </location>
</feature>
<evidence type="ECO:0000313" key="5">
    <source>
        <dbReference type="WBParaSite" id="HPLM_0000128701-mRNA-1"/>
    </source>
</evidence>
<feature type="domain" description="Myb-like" evidence="2">
    <location>
        <begin position="83"/>
        <end position="144"/>
    </location>
</feature>
<feature type="compositionally biased region" description="Polar residues" evidence="1">
    <location>
        <begin position="473"/>
        <end position="483"/>
    </location>
</feature>
<feature type="compositionally biased region" description="Polar residues" evidence="1">
    <location>
        <begin position="631"/>
        <end position="647"/>
    </location>
</feature>
<keyword evidence="4" id="KW-1185">Reference proteome</keyword>
<feature type="domain" description="Myb-like" evidence="2">
    <location>
        <begin position="232"/>
        <end position="293"/>
    </location>
</feature>
<feature type="region of interest" description="Disordered" evidence="1">
    <location>
        <begin position="146"/>
        <end position="181"/>
    </location>
</feature>
<dbReference type="InterPro" id="IPR001005">
    <property type="entry name" value="SANT/Myb"/>
</dbReference>
<accession>A0A0N4VVG7</accession>
<feature type="domain" description="Myb-like" evidence="2">
    <location>
        <begin position="393"/>
        <end position="454"/>
    </location>
</feature>
<feature type="compositionally biased region" description="Basic and acidic residues" evidence="1">
    <location>
        <begin position="156"/>
        <end position="166"/>
    </location>
</feature>
<feature type="region of interest" description="Disordered" evidence="1">
    <location>
        <begin position="290"/>
        <end position="388"/>
    </location>
</feature>
<evidence type="ECO:0000259" key="2">
    <source>
        <dbReference type="SMART" id="SM00717"/>
    </source>
</evidence>
<reference evidence="5" key="1">
    <citation type="submission" date="2017-02" db="UniProtKB">
        <authorList>
            <consortium name="WormBaseParasite"/>
        </authorList>
    </citation>
    <scope>IDENTIFICATION</scope>
</reference>
<gene>
    <name evidence="3" type="ORF">HPLM_LOCUS1285</name>
</gene>
<proteinExistence type="predicted"/>
<protein>
    <submittedName>
        <fullName evidence="5">Myb-like domain-containing protein</fullName>
    </submittedName>
</protein>
<dbReference type="Proteomes" id="UP000268014">
    <property type="component" value="Unassembled WGS sequence"/>
</dbReference>
<feature type="region of interest" description="Disordered" evidence="1">
    <location>
        <begin position="506"/>
        <end position="555"/>
    </location>
</feature>
<feature type="compositionally biased region" description="Polar residues" evidence="1">
    <location>
        <begin position="146"/>
        <end position="155"/>
    </location>
</feature>
<evidence type="ECO:0000313" key="4">
    <source>
        <dbReference type="Proteomes" id="UP000268014"/>
    </source>
</evidence>
<sequence length="702" mass="76667">MGQPWEPFTLGLFDVNTSYTCVLECRVKLKTAQLTRSGSQVLERPGVPSQEADPWSEQDFISRSGSTRLNEPSAQSQELYRSKTVAWSTQELEKLANLAERHRTAKGRVQWAVLEREFSSSATHDDPIRTAESLRAAYRRFFKTSTRTSGVSTQRAEVHSMERAEENPNDLSSEDRRPGRVSTGQMNINHAYDSAMSDGVTTAQQTLIASTSGAIETASANSAHVTELPPRKRTAWTESELGKLANLVERHRTADGGVQWAELGSAWESSRRTQDPKRTVSALKAAYAKLSKKTRQTDHSAASDGLADLRTSSIPSCPQVGSPREAHASQQNEDPAGGVSRLQFISDGRSSPTQGTRSPLGLRIISSRGDRPQGGGTTETPESQPIETLPQRKRNVWTESELGKLANLVERHRTANGSVQWAELGSAWESLRSTQEPKRTVSALKAAYAKLSKRIRQVDHSADSDGLADLRIPSSQSCSQADSQMGAHVSQQEEELGNVFSLRQSISDDRSPPAQLARSPSDLRTTPSRGDRPQGGGTTGTLESQSIETLPQRKRNLWTESELGRLPNLVERHRTAKGGVQWTELGSAWESSRSTQDPKRTVKALQAAYAKLAKRAESIAVSEGLAVLRTSSRNSCPQQGSQNTVFESQPDVGGENPGHQVSGEVASLQYNTESSEGTTEIENQSPEGNSQELSLGRTHEPQ</sequence>
<dbReference type="WBParaSite" id="HPLM_0000128701-mRNA-1">
    <property type="protein sequence ID" value="HPLM_0000128701-mRNA-1"/>
    <property type="gene ID" value="HPLM_0000128701"/>
</dbReference>
<dbReference type="AlphaFoldDB" id="A0A0N4VVG7"/>
<dbReference type="OrthoDB" id="10416606at2759"/>
<dbReference type="EMBL" id="UZAF01001611">
    <property type="protein sequence ID" value="VDO08776.1"/>
    <property type="molecule type" value="Genomic_DNA"/>
</dbReference>